<comment type="subunit">
    <text evidence="8">Interacts with GLRX3; forms a heterotrimeric complex composed by two BOLA2 molecules and one GLRX3 molecule; linked by [2Fe-2S] clusters.</text>
</comment>
<dbReference type="GO" id="GO:0051604">
    <property type="term" value="P:protein maturation"/>
    <property type="evidence" value="ECO:0007669"/>
    <property type="project" value="InterPro"/>
</dbReference>
<dbReference type="SUPFAM" id="SSF82657">
    <property type="entry name" value="BolA-like"/>
    <property type="match status" value="1"/>
</dbReference>
<dbReference type="GeneTree" id="ENSGT00510000047760"/>
<dbReference type="InParanoid" id="A0A7N5KP88"/>
<comment type="similarity">
    <text evidence="3 10">Belongs to the BolA/IbaG family.</text>
</comment>
<dbReference type="GO" id="GO:0005634">
    <property type="term" value="C:nucleus"/>
    <property type="evidence" value="ECO:0007669"/>
    <property type="project" value="UniProtKB-SubCell"/>
</dbReference>
<comment type="function">
    <text evidence="7">Acts as a cytosolic iron-sulfur (Fe-S) cluster assembly factor that facilitates [2Fe-2S] cluster insertion into a subset of cytosolic proteins. Acts together with the monothiol glutaredoxin GLRX3.</text>
</comment>
<evidence type="ECO:0000256" key="6">
    <source>
        <dbReference type="ARBA" id="ARBA00023242"/>
    </source>
</evidence>
<keyword evidence="6" id="KW-0539">Nucleus</keyword>
<reference evidence="12 13" key="1">
    <citation type="journal article" date="2010" name="Nature">
        <title>The sequence and de novo assembly of the giant panda genome.</title>
        <authorList>
            <person name="Li R."/>
            <person name="Fan W."/>
            <person name="Tian G."/>
            <person name="Zhu H."/>
            <person name="He L."/>
            <person name="Cai J."/>
            <person name="Huang Q."/>
            <person name="Cai Q."/>
            <person name="Li B."/>
            <person name="Bai Y."/>
            <person name="Zhang Z."/>
            <person name="Zhang Y."/>
            <person name="Wang W."/>
            <person name="Li J."/>
            <person name="Wei F."/>
            <person name="Li H."/>
            <person name="Jian M."/>
            <person name="Li J."/>
            <person name="Zhang Z."/>
            <person name="Nielsen R."/>
            <person name="Li D."/>
            <person name="Gu W."/>
            <person name="Yang Z."/>
            <person name="Xuan Z."/>
            <person name="Ryder O.A."/>
            <person name="Leung F.C."/>
            <person name="Zhou Y."/>
            <person name="Cao J."/>
            <person name="Sun X."/>
            <person name="Fu Y."/>
            <person name="Fang X."/>
            <person name="Guo X."/>
            <person name="Wang B."/>
            <person name="Hou R."/>
            <person name="Shen F."/>
            <person name="Mu B."/>
            <person name="Ni P."/>
            <person name="Lin R."/>
            <person name="Qian W."/>
            <person name="Wang G."/>
            <person name="Yu C."/>
            <person name="Nie W."/>
            <person name="Wang J."/>
            <person name="Wu Z."/>
            <person name="Liang H."/>
            <person name="Min J."/>
            <person name="Wu Q."/>
            <person name="Cheng S."/>
            <person name="Ruan J."/>
            <person name="Wang M."/>
            <person name="Shi Z."/>
            <person name="Wen M."/>
            <person name="Liu B."/>
            <person name="Ren X."/>
            <person name="Zheng H."/>
            <person name="Dong D."/>
            <person name="Cook K."/>
            <person name="Shan G."/>
            <person name="Zhang H."/>
            <person name="Kosiol C."/>
            <person name="Xie X."/>
            <person name="Lu Z."/>
            <person name="Zheng H."/>
            <person name="Li Y."/>
            <person name="Steiner C.C."/>
            <person name="Lam T.T."/>
            <person name="Lin S."/>
            <person name="Zhang Q."/>
            <person name="Li G."/>
            <person name="Tian J."/>
            <person name="Gong T."/>
            <person name="Liu H."/>
            <person name="Zhang D."/>
            <person name="Fang L."/>
            <person name="Ye C."/>
            <person name="Zhang J."/>
            <person name="Hu W."/>
            <person name="Xu A."/>
            <person name="Ren Y."/>
            <person name="Zhang G."/>
            <person name="Bruford M.W."/>
            <person name="Li Q."/>
            <person name="Ma L."/>
            <person name="Guo Y."/>
            <person name="An N."/>
            <person name="Hu Y."/>
            <person name="Zheng Y."/>
            <person name="Shi Y."/>
            <person name="Li Z."/>
            <person name="Liu Q."/>
            <person name="Chen Y."/>
            <person name="Zhao J."/>
            <person name="Qu N."/>
            <person name="Zhao S."/>
            <person name="Tian F."/>
            <person name="Wang X."/>
            <person name="Wang H."/>
            <person name="Xu L."/>
            <person name="Liu X."/>
            <person name="Vinar T."/>
            <person name="Wang Y."/>
            <person name="Lam T.W."/>
            <person name="Yiu S.M."/>
            <person name="Liu S."/>
            <person name="Zhang H."/>
            <person name="Li D."/>
            <person name="Huang Y."/>
            <person name="Wang X."/>
            <person name="Yang G."/>
            <person name="Jiang Z."/>
            <person name="Wang J."/>
            <person name="Qin N."/>
            <person name="Li L."/>
            <person name="Li J."/>
            <person name="Bolund L."/>
            <person name="Kristiansen K."/>
            <person name="Wong G.K."/>
            <person name="Olson M."/>
            <person name="Zhang X."/>
            <person name="Li S."/>
            <person name="Yang H."/>
            <person name="Wang J."/>
            <person name="Wang J."/>
        </authorList>
    </citation>
    <scope>NUCLEOTIDE SEQUENCE [LARGE SCALE GENOMIC DNA]</scope>
</reference>
<evidence type="ECO:0000256" key="2">
    <source>
        <dbReference type="ARBA" id="ARBA00004496"/>
    </source>
</evidence>
<dbReference type="GO" id="GO:0051537">
    <property type="term" value="F:2 iron, 2 sulfur cluster binding"/>
    <property type="evidence" value="ECO:0007669"/>
    <property type="project" value="InterPro"/>
</dbReference>
<name>A0A7N5KP88_AILME</name>
<feature type="region of interest" description="Disordered" evidence="11">
    <location>
        <begin position="1"/>
        <end position="61"/>
    </location>
</feature>
<dbReference type="GO" id="GO:0006879">
    <property type="term" value="P:intracellular iron ion homeostasis"/>
    <property type="evidence" value="ECO:0007669"/>
    <property type="project" value="InterPro"/>
</dbReference>
<proteinExistence type="inferred from homology"/>
<reference evidence="12" key="2">
    <citation type="submission" date="2025-08" db="UniProtKB">
        <authorList>
            <consortium name="Ensembl"/>
        </authorList>
    </citation>
    <scope>IDENTIFICATION</scope>
</reference>
<dbReference type="PANTHER" id="PTHR12735:SF27">
    <property type="entry name" value="BOLA-LIKE PROTEIN 2"/>
    <property type="match status" value="1"/>
</dbReference>
<evidence type="ECO:0000256" key="11">
    <source>
        <dbReference type="SAM" id="MobiDB-lite"/>
    </source>
</evidence>
<keyword evidence="5" id="KW-0007">Acetylation</keyword>
<evidence type="ECO:0000313" key="12">
    <source>
        <dbReference type="Ensembl" id="ENSAMEP00000042970.1"/>
    </source>
</evidence>
<evidence type="ECO:0000256" key="4">
    <source>
        <dbReference type="ARBA" id="ARBA00022490"/>
    </source>
</evidence>
<dbReference type="InterPro" id="IPR045115">
    <property type="entry name" value="BOL2"/>
</dbReference>
<sequence>MCGGGGGHSSRRKSARSQRTGGHGGREAMHDKHHLPGDENEDVARETPPQPVGVKPNPFAMVRPQSYPRVEFSRPASGPFREAPPLSWRYVPSHLPTSGPASSTGCRPFWVAAMELSAEYLREKLQRDLEAEHVEVEDTTPNRCASSFRVLVVSAKFEGKPLLQRHRLVNTCLAEELLHIHAFEQKTLTPEQWARERQK</sequence>
<keyword evidence="4" id="KW-0963">Cytoplasm</keyword>
<dbReference type="InterPro" id="IPR036065">
    <property type="entry name" value="BolA-like_sf"/>
</dbReference>
<evidence type="ECO:0000256" key="5">
    <source>
        <dbReference type="ARBA" id="ARBA00022990"/>
    </source>
</evidence>
<dbReference type="PANTHER" id="PTHR12735">
    <property type="entry name" value="BOLA-LIKE PROTEIN-RELATED"/>
    <property type="match status" value="1"/>
</dbReference>
<evidence type="ECO:0000256" key="3">
    <source>
        <dbReference type="ARBA" id="ARBA00005578"/>
    </source>
</evidence>
<dbReference type="Pfam" id="PF01722">
    <property type="entry name" value="BolA"/>
    <property type="match status" value="1"/>
</dbReference>
<dbReference type="Ensembl" id="ENSAMET00000044407.1">
    <property type="protein sequence ID" value="ENSAMEP00000042970.1"/>
    <property type="gene ID" value="ENSAMEG00000015343.2"/>
</dbReference>
<dbReference type="Proteomes" id="UP000008912">
    <property type="component" value="Unassembled WGS sequence"/>
</dbReference>
<comment type="subcellular location">
    <subcellularLocation>
        <location evidence="2">Cytoplasm</location>
    </subcellularLocation>
    <subcellularLocation>
        <location evidence="1">Nucleus</location>
    </subcellularLocation>
</comment>
<evidence type="ECO:0000256" key="9">
    <source>
        <dbReference type="ARBA" id="ARBA00068231"/>
    </source>
</evidence>
<organism evidence="12 13">
    <name type="scientific">Ailuropoda melanoleuca</name>
    <name type="common">Giant panda</name>
    <dbReference type="NCBI Taxonomy" id="9646"/>
    <lineage>
        <taxon>Eukaryota</taxon>
        <taxon>Metazoa</taxon>
        <taxon>Chordata</taxon>
        <taxon>Craniata</taxon>
        <taxon>Vertebrata</taxon>
        <taxon>Euteleostomi</taxon>
        <taxon>Mammalia</taxon>
        <taxon>Eutheria</taxon>
        <taxon>Laurasiatheria</taxon>
        <taxon>Carnivora</taxon>
        <taxon>Caniformia</taxon>
        <taxon>Ursidae</taxon>
        <taxon>Ailuropoda</taxon>
    </lineage>
</organism>
<gene>
    <name evidence="12" type="primary">BOLA2B</name>
</gene>
<accession>A0A7N5KP88</accession>
<dbReference type="GO" id="GO:0005829">
    <property type="term" value="C:cytosol"/>
    <property type="evidence" value="ECO:0007669"/>
    <property type="project" value="TreeGrafter"/>
</dbReference>
<dbReference type="Gene3D" id="3.10.20.90">
    <property type="entry name" value="Phosphatidylinositol 3-kinase Catalytic Subunit, Chain A, domain 1"/>
    <property type="match status" value="1"/>
</dbReference>
<reference evidence="12" key="3">
    <citation type="submission" date="2025-09" db="UniProtKB">
        <authorList>
            <consortium name="Ensembl"/>
        </authorList>
    </citation>
    <scope>IDENTIFICATION</scope>
</reference>
<protein>
    <recommendedName>
        <fullName evidence="9">BolA-like protein 2</fullName>
    </recommendedName>
</protein>
<keyword evidence="13" id="KW-1185">Reference proteome</keyword>
<feature type="compositionally biased region" description="Basic and acidic residues" evidence="11">
    <location>
        <begin position="24"/>
        <end position="45"/>
    </location>
</feature>
<evidence type="ECO:0000256" key="8">
    <source>
        <dbReference type="ARBA" id="ARBA00065507"/>
    </source>
</evidence>
<evidence type="ECO:0000256" key="7">
    <source>
        <dbReference type="ARBA" id="ARBA00059567"/>
    </source>
</evidence>
<evidence type="ECO:0000256" key="1">
    <source>
        <dbReference type="ARBA" id="ARBA00004123"/>
    </source>
</evidence>
<evidence type="ECO:0000256" key="10">
    <source>
        <dbReference type="RuleBase" id="RU003860"/>
    </source>
</evidence>
<dbReference type="FunFam" id="3.10.20.90:FF:000308">
    <property type="entry name" value="bolA-like protein 2"/>
    <property type="match status" value="1"/>
</dbReference>
<evidence type="ECO:0000313" key="13">
    <source>
        <dbReference type="Proteomes" id="UP000008912"/>
    </source>
</evidence>
<dbReference type="AlphaFoldDB" id="A0A7N5KP88"/>
<dbReference type="InterPro" id="IPR002634">
    <property type="entry name" value="BolA"/>
</dbReference>